<evidence type="ECO:0000313" key="2">
    <source>
        <dbReference type="Proteomes" id="UP001597419"/>
    </source>
</evidence>
<proteinExistence type="predicted"/>
<dbReference type="RefSeq" id="WP_345402338.1">
    <property type="nucleotide sequence ID" value="NZ_BAABHG010000013.1"/>
</dbReference>
<gene>
    <name evidence="1" type="ORF">ACFSYJ_01115</name>
</gene>
<dbReference type="InterPro" id="IPR011964">
    <property type="entry name" value="YVTN_b-propeller_repeat"/>
</dbReference>
<dbReference type="InterPro" id="IPR015943">
    <property type="entry name" value="WD40/YVTN_repeat-like_dom_sf"/>
</dbReference>
<protein>
    <recommendedName>
        <fullName evidence="3">Surface layer protein</fullName>
    </recommendedName>
</protein>
<name>A0ABW5G802_9PSEU</name>
<dbReference type="InterPro" id="IPR051200">
    <property type="entry name" value="Host-pathogen_enzymatic-act"/>
</dbReference>
<sequence length="323" mass="34693">MTSLLIADTESSTIELRDATSFERLALLPTRSMPHEVAVDPRCRIGYVSISYEDGFYGNYEKASHFLEVVSLDGPRHLRTVDLSPHWGPHGIQLSPDLRTALISCESHGGEVIALDLGTGEVTGSVPVGAHGPHWLALTPDGAKVYTANKEDPFVTVVDVASMAVTGRIETPYGTEGIAASPDGSRVFVASRRSPQLYVVDVATDRPERTVRLAEGPGAVTVTPDGGQVVFTSFNFDVWNEKPLLRQGFVQVLEVAGWVLGPRIPVGRFPLNVTTGSDGSTAYVCNYKDDTVSVVDLREMAVTRTAPVGAGPHGIACFERECS</sequence>
<keyword evidence="2" id="KW-1185">Reference proteome</keyword>
<evidence type="ECO:0000313" key="1">
    <source>
        <dbReference type="EMBL" id="MFD2457173.1"/>
    </source>
</evidence>
<reference evidence="2" key="1">
    <citation type="journal article" date="2019" name="Int. J. Syst. Evol. Microbiol.">
        <title>The Global Catalogue of Microorganisms (GCM) 10K type strain sequencing project: providing services to taxonomists for standard genome sequencing and annotation.</title>
        <authorList>
            <consortium name="The Broad Institute Genomics Platform"/>
            <consortium name="The Broad Institute Genome Sequencing Center for Infectious Disease"/>
            <person name="Wu L."/>
            <person name="Ma J."/>
        </authorList>
    </citation>
    <scope>NUCLEOTIDE SEQUENCE [LARGE SCALE GENOMIC DNA]</scope>
    <source>
        <strain evidence="2">CGMCC 4.7643</strain>
    </source>
</reference>
<dbReference type="Gene3D" id="2.130.10.10">
    <property type="entry name" value="YVTN repeat-like/Quinoprotein amine dehydrogenase"/>
    <property type="match status" value="2"/>
</dbReference>
<dbReference type="SUPFAM" id="SSF51004">
    <property type="entry name" value="C-terminal (heme d1) domain of cytochrome cd1-nitrite reductase"/>
    <property type="match status" value="1"/>
</dbReference>
<evidence type="ECO:0008006" key="3">
    <source>
        <dbReference type="Google" id="ProtNLM"/>
    </source>
</evidence>
<dbReference type="NCBIfam" id="TIGR02276">
    <property type="entry name" value="beta_rpt_yvtn"/>
    <property type="match status" value="2"/>
</dbReference>
<dbReference type="PANTHER" id="PTHR47197:SF3">
    <property type="entry name" value="DIHYDRO-HEME D1 DEHYDROGENASE"/>
    <property type="match status" value="1"/>
</dbReference>
<comment type="caution">
    <text evidence="1">The sequence shown here is derived from an EMBL/GenBank/DDBJ whole genome shotgun (WGS) entry which is preliminary data.</text>
</comment>
<dbReference type="PANTHER" id="PTHR47197">
    <property type="entry name" value="PROTEIN NIRF"/>
    <property type="match status" value="1"/>
</dbReference>
<dbReference type="InterPro" id="IPR011048">
    <property type="entry name" value="Haem_d1_sf"/>
</dbReference>
<dbReference type="Proteomes" id="UP001597419">
    <property type="component" value="Unassembled WGS sequence"/>
</dbReference>
<organism evidence="1 2">
    <name type="scientific">Amycolatopsis samaneae</name>
    <dbReference type="NCBI Taxonomy" id="664691"/>
    <lineage>
        <taxon>Bacteria</taxon>
        <taxon>Bacillati</taxon>
        <taxon>Actinomycetota</taxon>
        <taxon>Actinomycetes</taxon>
        <taxon>Pseudonocardiales</taxon>
        <taxon>Pseudonocardiaceae</taxon>
        <taxon>Amycolatopsis</taxon>
    </lineage>
</organism>
<accession>A0ABW5G802</accession>
<dbReference type="EMBL" id="JBHUKU010000001">
    <property type="protein sequence ID" value="MFD2457173.1"/>
    <property type="molecule type" value="Genomic_DNA"/>
</dbReference>